<protein>
    <submittedName>
        <fullName evidence="3">Methyltransferase domain-containing protein</fullName>
    </submittedName>
</protein>
<dbReference type="Proteomes" id="UP000830671">
    <property type="component" value="Chromosome 2"/>
</dbReference>
<evidence type="ECO:0000313" key="4">
    <source>
        <dbReference type="Proteomes" id="UP000830671"/>
    </source>
</evidence>
<dbReference type="GO" id="GO:0032259">
    <property type="term" value="P:methylation"/>
    <property type="evidence" value="ECO:0007669"/>
    <property type="project" value="UniProtKB-KW"/>
</dbReference>
<dbReference type="EMBL" id="CP019474">
    <property type="protein sequence ID" value="UQC77883.1"/>
    <property type="molecule type" value="Genomic_DNA"/>
</dbReference>
<keyword evidence="3" id="KW-0489">Methyltransferase</keyword>
<keyword evidence="4" id="KW-1185">Reference proteome</keyword>
<feature type="region of interest" description="Disordered" evidence="2">
    <location>
        <begin position="91"/>
        <end position="110"/>
    </location>
</feature>
<dbReference type="PANTHER" id="PTHR43591:SF10">
    <property type="entry name" value="ABC TRANSMEMBRANE TYPE-1 DOMAIN-CONTAINING PROTEIN-RELATED"/>
    <property type="match status" value="1"/>
</dbReference>
<dbReference type="AlphaFoldDB" id="A0A9Q8SIR5"/>
<evidence type="ECO:0000313" key="3">
    <source>
        <dbReference type="EMBL" id="UQC77883.1"/>
    </source>
</evidence>
<reference evidence="3" key="1">
    <citation type="journal article" date="2021" name="Mol. Plant Microbe Interact.">
        <title>Complete Genome Sequence of the Plant-Pathogenic Fungus Colletotrichum lupini.</title>
        <authorList>
            <person name="Baroncelli R."/>
            <person name="Pensec F."/>
            <person name="Da Lio D."/>
            <person name="Boufleur T."/>
            <person name="Vicente I."/>
            <person name="Sarrocco S."/>
            <person name="Picot A."/>
            <person name="Baraldi E."/>
            <person name="Sukno S."/>
            <person name="Thon M."/>
            <person name="Le Floch G."/>
        </authorList>
    </citation>
    <scope>NUCLEOTIDE SEQUENCE</scope>
    <source>
        <strain evidence="3">IMI 504893</strain>
    </source>
</reference>
<dbReference type="CDD" id="cd02440">
    <property type="entry name" value="AdoMet_MTases"/>
    <property type="match status" value="2"/>
</dbReference>
<name>A0A9Q8SIR5_9PEZI</name>
<keyword evidence="3" id="KW-0808">Transferase</keyword>
<proteinExistence type="inferred from homology"/>
<dbReference type="GO" id="GO:0008168">
    <property type="term" value="F:methyltransferase activity"/>
    <property type="evidence" value="ECO:0007669"/>
    <property type="project" value="UniProtKB-KW"/>
</dbReference>
<evidence type="ECO:0000256" key="2">
    <source>
        <dbReference type="SAM" id="MobiDB-lite"/>
    </source>
</evidence>
<organism evidence="3 4">
    <name type="scientific">Colletotrichum lupini</name>
    <dbReference type="NCBI Taxonomy" id="145971"/>
    <lineage>
        <taxon>Eukaryota</taxon>
        <taxon>Fungi</taxon>
        <taxon>Dikarya</taxon>
        <taxon>Ascomycota</taxon>
        <taxon>Pezizomycotina</taxon>
        <taxon>Sordariomycetes</taxon>
        <taxon>Hypocreomycetidae</taxon>
        <taxon>Glomerellales</taxon>
        <taxon>Glomerellaceae</taxon>
        <taxon>Colletotrichum</taxon>
        <taxon>Colletotrichum acutatum species complex</taxon>
    </lineage>
</organism>
<dbReference type="SUPFAM" id="SSF53335">
    <property type="entry name" value="S-adenosyl-L-methionine-dependent methyltransferases"/>
    <property type="match status" value="2"/>
</dbReference>
<sequence length="1140" mass="127107">MPRTNKEKPVTAQAPSATSPRLTTSFINADPILGYKIRVLIHDFLREAKDPEAQRRIDSTTEVNYISGPYFDQEQAKRVREATVDVELQISTSAATQDNHEGDENEERNSRVRISGLTVEEAIETVMNGFLDERRAIPSVLESAEKERGLRPFLVSTLSETEFSPKVPWLLGNSLDVGPLDYEIGMTVADFCVHEASWAMQCAQHGTDQRQGRSTHRDMIGLTTAKDNSAQPLEAKRQIAGRRLARDFGSLQDHDRSVAWVAICRRQTLSSDTKPWQLGRGHFASISLHYLGGFATSLGTPAKYIGTAVQMSAPGGGSSDRSDAASPMSIASDISDEGVELEVGDSITLQNMGDDTTRSELEVSVSSFLLRDHADLDTAYFAPNDEDELGRLDYNHELVLKFLKYNLFLAPIDVRKMQRVLDIGTGTGIWAIEMGDTFPNALIIGNDLSPVQPRLFEIDDVESDWVHEKHFDFIFSRYMAGSLSDWPTFVSRAYENLRPGGWVELQDYDFEFSSLNGSLRPHHKTHQWDQAFLKAARLCGIEPCPGSKLEGWVQDAGFINIGHKTITVPLGPWAKDEYHQEIGLGNLIQLLDGLEAFTLRLFCGVLGKTEEEVSTLLSEVRQELRSQVFHAFGEFHVVYGQKPDNKLRLCMAEEGTWPMIAMHGIESNSSVVKKHHCEAGPRFARPASVGAALCQLSGSIHLTATNGQRPAAGSVGNALICYASRRYAGKADEWHPRAYRMQGNQQRVQSWLVLFLISPEFDRFALLEPDSRNEGPLKFHDDRITKCSVAGARLAPGGNGYISRQFKDRNSPAGQVAGEVTDDIEVDEGLSVSDGASTIDDQISSYTASLGSSVIDYPVEHGRRYHAFRGGAYYAPNDENEMDRLDFLSTLIFKAIGKLYLAPIEQKKTHRILDIGTGTGIWAMEMGDLFPNAEIIGNDLSANQPTWVPSNVKFEVDDVESPWLHTTKFDYIFCRSMAGAIADWHNLYSNTNAGGWVEFQDWDLLYRSDDGSITDKHESLKMNKTFISTCRQIGREPCPGPLFKDWVTEAGFTNITHETYKLPIGTWPKDPHYKDLGLCNLIQILDGLEAFNLRLLTGVLGWTKEEVMVMLAACRNELKTGVFHARMDHVVYAQKPEEEA</sequence>
<comment type="similarity">
    <text evidence="1">Belongs to the methyltransferase superfamily. LaeA methyltransferase family.</text>
</comment>
<dbReference type="Pfam" id="PF13489">
    <property type="entry name" value="Methyltransf_23"/>
    <property type="match status" value="2"/>
</dbReference>
<dbReference type="KEGG" id="clup:CLUP02_03355"/>
<accession>A0A9Q8SIR5</accession>
<dbReference type="GeneID" id="73337388"/>
<feature type="compositionally biased region" description="Basic and acidic residues" evidence="2">
    <location>
        <begin position="98"/>
        <end position="110"/>
    </location>
</feature>
<feature type="region of interest" description="Disordered" evidence="2">
    <location>
        <begin position="1"/>
        <end position="21"/>
    </location>
</feature>
<gene>
    <name evidence="3" type="ORF">CLUP02_03355</name>
</gene>
<dbReference type="PANTHER" id="PTHR43591">
    <property type="entry name" value="METHYLTRANSFERASE"/>
    <property type="match status" value="1"/>
</dbReference>
<dbReference type="RefSeq" id="XP_049139521.1">
    <property type="nucleotide sequence ID" value="XM_049282378.1"/>
</dbReference>
<dbReference type="Gene3D" id="3.40.50.150">
    <property type="entry name" value="Vaccinia Virus protein VP39"/>
    <property type="match status" value="2"/>
</dbReference>
<evidence type="ECO:0000256" key="1">
    <source>
        <dbReference type="ARBA" id="ARBA00038158"/>
    </source>
</evidence>
<dbReference type="InterPro" id="IPR029063">
    <property type="entry name" value="SAM-dependent_MTases_sf"/>
</dbReference>